<accession>A0A4S4MYH9</accession>
<evidence type="ECO:0000256" key="1">
    <source>
        <dbReference type="SAM" id="MobiDB-lite"/>
    </source>
</evidence>
<reference evidence="2 3" key="1">
    <citation type="submission" date="2019-02" db="EMBL/GenBank/DDBJ databases">
        <title>Genome sequencing of the rare red list fungi Antrodiella citrinella (Flaviporus citrinellus).</title>
        <authorList>
            <person name="Buettner E."/>
            <person name="Kellner H."/>
        </authorList>
    </citation>
    <scope>NUCLEOTIDE SEQUENCE [LARGE SCALE GENOMIC DNA]</scope>
    <source>
        <strain evidence="2 3">DSM 108506</strain>
    </source>
</reference>
<protein>
    <submittedName>
        <fullName evidence="2">Uncharacterized protein</fullName>
    </submittedName>
</protein>
<sequence length="190" mass="21023">MHSSVIIALALTATPTFAPRDELSSSALNFKLGKFIPGSDFKRENLDSLAREGFTGDTSGVFNFGQFLSGIDFKREDLKTWWLVAMPKLLWPLAPPHGGTTAPSADPSVNAPLADPPVGAPSADPVSKRFMTRPHAIFNRRIMTRPRTIFYIRETGPIIRDSDELHPHPWNGAHLLPSESPHPRSLYELD</sequence>
<evidence type="ECO:0000313" key="3">
    <source>
        <dbReference type="Proteomes" id="UP000308730"/>
    </source>
</evidence>
<dbReference type="AlphaFoldDB" id="A0A4S4MYH9"/>
<gene>
    <name evidence="2" type="ORF">EUX98_g3769</name>
</gene>
<proteinExistence type="predicted"/>
<organism evidence="2 3">
    <name type="scientific">Antrodiella citrinella</name>
    <dbReference type="NCBI Taxonomy" id="2447956"/>
    <lineage>
        <taxon>Eukaryota</taxon>
        <taxon>Fungi</taxon>
        <taxon>Dikarya</taxon>
        <taxon>Basidiomycota</taxon>
        <taxon>Agaricomycotina</taxon>
        <taxon>Agaricomycetes</taxon>
        <taxon>Polyporales</taxon>
        <taxon>Steccherinaceae</taxon>
        <taxon>Antrodiella</taxon>
    </lineage>
</organism>
<evidence type="ECO:0000313" key="2">
    <source>
        <dbReference type="EMBL" id="THH30421.1"/>
    </source>
</evidence>
<keyword evidence="3" id="KW-1185">Reference proteome</keyword>
<name>A0A4S4MYH9_9APHY</name>
<comment type="caution">
    <text evidence="2">The sequence shown here is derived from an EMBL/GenBank/DDBJ whole genome shotgun (WGS) entry which is preliminary data.</text>
</comment>
<dbReference type="Proteomes" id="UP000308730">
    <property type="component" value="Unassembled WGS sequence"/>
</dbReference>
<dbReference type="EMBL" id="SGPM01000082">
    <property type="protein sequence ID" value="THH30421.1"/>
    <property type="molecule type" value="Genomic_DNA"/>
</dbReference>
<feature type="region of interest" description="Disordered" evidence="1">
    <location>
        <begin position="99"/>
        <end position="127"/>
    </location>
</feature>